<evidence type="ECO:0008006" key="2">
    <source>
        <dbReference type="Google" id="ProtNLM"/>
    </source>
</evidence>
<evidence type="ECO:0000313" key="1">
    <source>
        <dbReference type="EMBL" id="VAW94883.1"/>
    </source>
</evidence>
<dbReference type="EMBL" id="UOFS01000019">
    <property type="protein sequence ID" value="VAW94883.1"/>
    <property type="molecule type" value="Genomic_DNA"/>
</dbReference>
<organism evidence="1">
    <name type="scientific">hydrothermal vent metagenome</name>
    <dbReference type="NCBI Taxonomy" id="652676"/>
    <lineage>
        <taxon>unclassified sequences</taxon>
        <taxon>metagenomes</taxon>
        <taxon>ecological metagenomes</taxon>
    </lineage>
</organism>
<protein>
    <recommendedName>
        <fullName evidence="2">Outer membrane protein beta-barrel domain-containing protein</fullName>
    </recommendedName>
</protein>
<gene>
    <name evidence="1" type="ORF">MNBD_GAMMA22-1667</name>
</gene>
<sequence length="190" mass="21113">MNIKKYKYYVLTLFLFISNSQASNITVEVGYHFGGDELAVTGSSNSNTYKINAGELMSLAVGSHIYLDHEFYLRTLVGIKSTFGIGDSGDVVWSRFLVEFMPFIRVDKWAFGAGLSYQLNPRLSGGYVQQNNITNTEYKNTLGFVFEVDYQQGESSYVGIKYTVIAYEPVNSVSNAINGNSVGFVMGTVF</sequence>
<reference evidence="1" key="1">
    <citation type="submission" date="2018-06" db="EMBL/GenBank/DDBJ databases">
        <authorList>
            <person name="Zhirakovskaya E."/>
        </authorList>
    </citation>
    <scope>NUCLEOTIDE SEQUENCE</scope>
</reference>
<dbReference type="AlphaFoldDB" id="A0A3B1A433"/>
<name>A0A3B1A433_9ZZZZ</name>
<accession>A0A3B1A433</accession>
<proteinExistence type="predicted"/>